<proteinExistence type="predicted"/>
<keyword evidence="1" id="KW-0732">Signal</keyword>
<evidence type="ECO:0000259" key="2">
    <source>
        <dbReference type="PROSITE" id="PS51272"/>
    </source>
</evidence>
<accession>A0AAE3IWW6</accession>
<dbReference type="InterPro" id="IPR017853">
    <property type="entry name" value="GH"/>
</dbReference>
<feature type="domain" description="GH18" evidence="3">
    <location>
        <begin position="92"/>
        <end position="415"/>
    </location>
</feature>
<dbReference type="SUPFAM" id="SSF51445">
    <property type="entry name" value="(Trans)glycosidases"/>
    <property type="match status" value="1"/>
</dbReference>
<organism evidence="4 5">
    <name type="scientific">Perspicuibacillus lycopersici</name>
    <dbReference type="NCBI Taxonomy" id="1325689"/>
    <lineage>
        <taxon>Bacteria</taxon>
        <taxon>Bacillati</taxon>
        <taxon>Bacillota</taxon>
        <taxon>Bacilli</taxon>
        <taxon>Bacillales</taxon>
        <taxon>Bacillaceae</taxon>
        <taxon>Perspicuibacillus</taxon>
    </lineage>
</organism>
<dbReference type="GO" id="GO:0016787">
    <property type="term" value="F:hydrolase activity"/>
    <property type="evidence" value="ECO:0007669"/>
    <property type="project" value="UniProtKB-KW"/>
</dbReference>
<dbReference type="RefSeq" id="WP_263072784.1">
    <property type="nucleotide sequence ID" value="NZ_JAOUSF010000003.1"/>
</dbReference>
<dbReference type="AlphaFoldDB" id="A0AAE3IWW6"/>
<name>A0AAE3IWW6_9BACI</name>
<keyword evidence="5" id="KW-1185">Reference proteome</keyword>
<dbReference type="PROSITE" id="PS51272">
    <property type="entry name" value="SLH"/>
    <property type="match status" value="3"/>
</dbReference>
<dbReference type="InterPro" id="IPR001223">
    <property type="entry name" value="Glyco_hydro18_cat"/>
</dbReference>
<dbReference type="Pfam" id="PF00395">
    <property type="entry name" value="SLH"/>
    <property type="match status" value="3"/>
</dbReference>
<evidence type="ECO:0000256" key="1">
    <source>
        <dbReference type="ARBA" id="ARBA00022729"/>
    </source>
</evidence>
<sequence length="597" mass="67073">MDNLIIHHQVIEKNGETTILLYVNPQLTEFSSELGTPETNKSKSFEKHIREYIKKNLKATKANSIKVLLGSMVLSQLVFPSISPKQVEAAEFNMSYLFFGSTSQQINFVDQTQKAVDTVSPSYFDINADGTLDISNQFSPTFINEMKARNVKITPFLSNHWDRNVGRAALQNRELLSTQIADTIIKYDLDGVNIDIENVTEVDRANYTDLVRLINEKLPADKEVSVAVAANPYGWTQGWHGSYDYKKLSEYSDYLMVMAYDQSYYGGDPGPVASYNWVEKSIQYAINQGVPPNKIVLGMPFYGRYWNDQESVGGNGLSRKEAETLVKDFNGKITYDEASKSVKATFTIKESDPKPRISSRNLTAGNYTVWYEDERSIQAKIDLVHQYNLKGTGSWALGQENPAMWNSYDLWLEGTPFRDINTHWAKNDIIEINNKGWMVGVDNNVFGPEQKLTRAQAAVIIARALELDPVTSTTTGFQDVNSSHWASKEIATVRQYGLMAGVEEGKFAPDEPLTREQFAVILDRILVEKGAISEDVGKSASTFTDVAANRWSKESIVRMNQLGIVKGMKVNEFQPTGELTRAQMATMMNRASSFLES</sequence>
<dbReference type="EMBL" id="JAOUSF010000003">
    <property type="protein sequence ID" value="MCU9613545.1"/>
    <property type="molecule type" value="Genomic_DNA"/>
</dbReference>
<dbReference type="SMART" id="SM00636">
    <property type="entry name" value="Glyco_18"/>
    <property type="match status" value="1"/>
</dbReference>
<dbReference type="InterPro" id="IPR029070">
    <property type="entry name" value="Chitinase_insertion_sf"/>
</dbReference>
<dbReference type="Gene3D" id="3.10.50.10">
    <property type="match status" value="1"/>
</dbReference>
<keyword evidence="4" id="KW-0378">Hydrolase</keyword>
<feature type="domain" description="SLH" evidence="2">
    <location>
        <begin position="473"/>
        <end position="536"/>
    </location>
</feature>
<protein>
    <submittedName>
        <fullName evidence="4">Glycosyl hydrolase family 18 protein</fullName>
    </submittedName>
</protein>
<evidence type="ECO:0000313" key="5">
    <source>
        <dbReference type="Proteomes" id="UP001209318"/>
    </source>
</evidence>
<evidence type="ECO:0000259" key="3">
    <source>
        <dbReference type="PROSITE" id="PS51910"/>
    </source>
</evidence>
<dbReference type="PANTHER" id="PTHR46066:SF2">
    <property type="entry name" value="CHITINASE DOMAIN-CONTAINING PROTEIN 1"/>
    <property type="match status" value="1"/>
</dbReference>
<feature type="domain" description="SLH" evidence="2">
    <location>
        <begin position="412"/>
        <end position="472"/>
    </location>
</feature>
<dbReference type="InterPro" id="IPR001119">
    <property type="entry name" value="SLH_dom"/>
</dbReference>
<gene>
    <name evidence="4" type="ORF">OEV98_08235</name>
</gene>
<dbReference type="GO" id="GO:0008061">
    <property type="term" value="F:chitin binding"/>
    <property type="evidence" value="ECO:0007669"/>
    <property type="project" value="InterPro"/>
</dbReference>
<dbReference type="Gene3D" id="3.20.20.80">
    <property type="entry name" value="Glycosidases"/>
    <property type="match status" value="1"/>
</dbReference>
<dbReference type="PANTHER" id="PTHR46066">
    <property type="entry name" value="CHITINASE DOMAIN-CONTAINING PROTEIN 1 FAMILY MEMBER"/>
    <property type="match status" value="1"/>
</dbReference>
<dbReference type="Proteomes" id="UP001209318">
    <property type="component" value="Unassembled WGS sequence"/>
</dbReference>
<dbReference type="InterPro" id="IPR011583">
    <property type="entry name" value="Chitinase_II/V-like_cat"/>
</dbReference>
<dbReference type="Pfam" id="PF00704">
    <property type="entry name" value="Glyco_hydro_18"/>
    <property type="match status" value="1"/>
</dbReference>
<dbReference type="PROSITE" id="PS51910">
    <property type="entry name" value="GH18_2"/>
    <property type="match status" value="1"/>
</dbReference>
<comment type="caution">
    <text evidence="4">The sequence shown here is derived from an EMBL/GenBank/DDBJ whole genome shotgun (WGS) entry which is preliminary data.</text>
</comment>
<feature type="domain" description="SLH" evidence="2">
    <location>
        <begin position="539"/>
        <end position="597"/>
    </location>
</feature>
<evidence type="ECO:0000313" key="4">
    <source>
        <dbReference type="EMBL" id="MCU9613545.1"/>
    </source>
</evidence>
<reference evidence="4" key="1">
    <citation type="submission" date="2022-10" db="EMBL/GenBank/DDBJ databases">
        <title>Description of Fervidibacillus gen. nov. in the family Fervidibacillaceae fam. nov. with two species, Fervidibacillus albus sp. nov., and Fervidibacillus halotolerans sp. nov., isolated from tidal flat sediments.</title>
        <authorList>
            <person name="Kwon K.K."/>
            <person name="Yang S.-H."/>
        </authorList>
    </citation>
    <scope>NUCLEOTIDE SEQUENCE</scope>
    <source>
        <strain evidence="4">JCM 19140</strain>
    </source>
</reference>
<dbReference type="GO" id="GO:0005975">
    <property type="term" value="P:carbohydrate metabolic process"/>
    <property type="evidence" value="ECO:0007669"/>
    <property type="project" value="InterPro"/>
</dbReference>